<evidence type="ECO:0000256" key="3">
    <source>
        <dbReference type="ARBA" id="ARBA00022432"/>
    </source>
</evidence>
<accession>A0A143PA04</accession>
<comment type="pathway">
    <text evidence="8">Carbohydrate biosynthesis; gluconeogenesis.</text>
</comment>
<evidence type="ECO:0000313" key="11">
    <source>
        <dbReference type="EMBL" id="RZI04157.1"/>
    </source>
</evidence>
<reference evidence="11 12" key="1">
    <citation type="submission" date="2018-11" db="EMBL/GenBank/DDBJ databases">
        <title>Genomic profiling of Staphylococcus species from a Poultry farm system in KwaZulu-Natal, South Africa.</title>
        <authorList>
            <person name="Amoako D.G."/>
            <person name="Somboro A.M."/>
            <person name="Abia A.L.K."/>
            <person name="Bester L.A."/>
            <person name="Essack S.Y."/>
        </authorList>
    </citation>
    <scope>NUCLEOTIDE SEQUENCE [LARGE SCALE GENOMIC DNA]</scope>
    <source>
        <strain evidence="11 12">SA11</strain>
    </source>
</reference>
<comment type="subcellular location">
    <subcellularLocation>
        <location evidence="8">Cytoplasm</location>
    </subcellularLocation>
</comment>
<dbReference type="KEGG" id="scv:A4G25_05070"/>
<keyword evidence="6 8" id="KW-0413">Isomerase</keyword>
<dbReference type="HAMAP" id="MF_00473">
    <property type="entry name" value="G6P_isomerase"/>
    <property type="match status" value="1"/>
</dbReference>
<dbReference type="EC" id="5.3.1.9" evidence="8"/>
<dbReference type="GO" id="GO:0006094">
    <property type="term" value="P:gluconeogenesis"/>
    <property type="evidence" value="ECO:0007669"/>
    <property type="project" value="UniProtKB-UniRule"/>
</dbReference>
<dbReference type="RefSeq" id="WP_047131655.1">
    <property type="nucleotide sequence ID" value="NZ_CP015114.1"/>
</dbReference>
<dbReference type="EMBL" id="CP068073">
    <property type="protein sequence ID" value="QQS82851.1"/>
    <property type="molecule type" value="Genomic_DNA"/>
</dbReference>
<dbReference type="CDD" id="cd05015">
    <property type="entry name" value="SIS_PGI_1"/>
    <property type="match status" value="1"/>
</dbReference>
<evidence type="ECO:0000256" key="7">
    <source>
        <dbReference type="ARBA" id="ARBA00029321"/>
    </source>
</evidence>
<name>A0A143PA04_9STAP</name>
<comment type="function">
    <text evidence="8">Catalyzes the reversible isomerization of glucose-6-phosphate to fructose-6-phosphate.</text>
</comment>
<keyword evidence="3 8" id="KW-0312">Gluconeogenesis</keyword>
<dbReference type="PROSITE" id="PS51463">
    <property type="entry name" value="P_GLUCOSE_ISOMERASE_3"/>
    <property type="match status" value="1"/>
</dbReference>
<comment type="catalytic activity">
    <reaction evidence="7 8 9">
        <text>alpha-D-glucose 6-phosphate = beta-D-fructose 6-phosphate</text>
        <dbReference type="Rhea" id="RHEA:11816"/>
        <dbReference type="ChEBI" id="CHEBI:57634"/>
        <dbReference type="ChEBI" id="CHEBI:58225"/>
        <dbReference type="EC" id="5.3.1.9"/>
    </reaction>
</comment>
<dbReference type="InterPro" id="IPR035476">
    <property type="entry name" value="SIS_PGI_1"/>
</dbReference>
<comment type="caution">
    <text evidence="8">Lacks conserved residue(s) required for the propagation of feature annotation.</text>
</comment>
<evidence type="ECO:0000313" key="13">
    <source>
        <dbReference type="Proteomes" id="UP000595942"/>
    </source>
</evidence>
<sequence length="443" mass="49686">MTHIELDYSKALKFVGEHELTQQQEIVKTIHRIIHDGTGAGSDFLGWLDLPVDYDKEEFARILEAAKRIKEHSDVLVVVGIGGSYLGARAAIEMLSSAFRTSDEYPEIVFAGNHLSSTYLHDLIQYLDGKDYSVNVISKSGTTTEPAVAFRLFKQLLEDKYGKEEAKQRIFATTDKEKGALKQLATNEGYETFVVPDDVGGRYSVLTAVGLLPIAAAGIDIQAMMNGAAKAREELSSDNLSDNIAYQYATLRNILYAKGYTTEMLINYEPSLQYFNEWWKQLYGESEGKDFKGIYPSSANYTTDLHSLGQYVQEGRRFLFETVVKVEEPKYDITIEKDADDLDGLNYLAGKTIDEVNTKAFQGTLLAHTDGEVPNLVVKIPRIDPETFGYLVYFFELACAMSGYQLGVNPFNQPGVEAYKQNMFALLGKPGYEDKKQELEERL</sequence>
<dbReference type="InterPro" id="IPR018189">
    <property type="entry name" value="Phosphoglucose_isomerase_CS"/>
</dbReference>
<dbReference type="PROSITE" id="PS00765">
    <property type="entry name" value="P_GLUCOSE_ISOMERASE_1"/>
    <property type="match status" value="1"/>
</dbReference>
<dbReference type="EMBL" id="RQTE01000036">
    <property type="protein sequence ID" value="RZI04157.1"/>
    <property type="molecule type" value="Genomic_DNA"/>
</dbReference>
<dbReference type="GO" id="GO:0004347">
    <property type="term" value="F:glucose-6-phosphate isomerase activity"/>
    <property type="evidence" value="ECO:0007669"/>
    <property type="project" value="UniProtKB-UniRule"/>
</dbReference>
<dbReference type="PANTHER" id="PTHR11469:SF1">
    <property type="entry name" value="GLUCOSE-6-PHOSPHATE ISOMERASE"/>
    <property type="match status" value="1"/>
</dbReference>
<dbReference type="GO" id="GO:0006096">
    <property type="term" value="P:glycolytic process"/>
    <property type="evidence" value="ECO:0007669"/>
    <property type="project" value="UniProtKB-UniRule"/>
</dbReference>
<dbReference type="GO" id="GO:0097367">
    <property type="term" value="F:carbohydrate derivative binding"/>
    <property type="evidence" value="ECO:0007669"/>
    <property type="project" value="InterPro"/>
</dbReference>
<dbReference type="FunFam" id="3.40.50.10490:FF:000015">
    <property type="entry name" value="Glucose-6-phosphate isomerase"/>
    <property type="match status" value="1"/>
</dbReference>
<feature type="active site" evidence="8">
    <location>
        <position position="420"/>
    </location>
</feature>
<dbReference type="NCBIfam" id="NF010697">
    <property type="entry name" value="PRK14097.1"/>
    <property type="match status" value="1"/>
</dbReference>
<dbReference type="InterPro" id="IPR035482">
    <property type="entry name" value="SIS_PGI_2"/>
</dbReference>
<dbReference type="GO" id="GO:0051156">
    <property type="term" value="P:glucose 6-phosphate metabolic process"/>
    <property type="evidence" value="ECO:0007669"/>
    <property type="project" value="TreeGrafter"/>
</dbReference>
<proteinExistence type="inferred from homology"/>
<keyword evidence="13" id="KW-1185">Reference proteome</keyword>
<evidence type="ECO:0000256" key="9">
    <source>
        <dbReference type="RuleBase" id="RU000612"/>
    </source>
</evidence>
<dbReference type="UniPathway" id="UPA00109">
    <property type="reaction ID" value="UER00181"/>
</dbReference>
<dbReference type="Proteomes" id="UP000595942">
    <property type="component" value="Chromosome"/>
</dbReference>
<dbReference type="PRINTS" id="PR00662">
    <property type="entry name" value="G6PISOMERASE"/>
</dbReference>
<comment type="similarity">
    <text evidence="2 8 9">Belongs to the GPI family.</text>
</comment>
<evidence type="ECO:0000256" key="5">
    <source>
        <dbReference type="ARBA" id="ARBA00023152"/>
    </source>
</evidence>
<organism evidence="11 12">
    <name type="scientific">Staphylococcus condimenti</name>
    <dbReference type="NCBI Taxonomy" id="70255"/>
    <lineage>
        <taxon>Bacteria</taxon>
        <taxon>Bacillati</taxon>
        <taxon>Bacillota</taxon>
        <taxon>Bacilli</taxon>
        <taxon>Bacillales</taxon>
        <taxon>Staphylococcaceae</taxon>
        <taxon>Staphylococcus</taxon>
    </lineage>
</organism>
<evidence type="ECO:0000256" key="1">
    <source>
        <dbReference type="ARBA" id="ARBA00004926"/>
    </source>
</evidence>
<keyword evidence="4 8" id="KW-0963">Cytoplasm</keyword>
<feature type="active site" description="Proton donor" evidence="8">
    <location>
        <position position="285"/>
    </location>
</feature>
<dbReference type="Gene3D" id="3.40.50.10490">
    <property type="entry name" value="Glucose-6-phosphate isomerase like protein, domain 1"/>
    <property type="match status" value="3"/>
</dbReference>
<dbReference type="UniPathway" id="UPA00138"/>
<dbReference type="FunFam" id="3.40.50.10490:FF:000016">
    <property type="entry name" value="Glucose-6-phosphate isomerase"/>
    <property type="match status" value="1"/>
</dbReference>
<dbReference type="OrthoDB" id="140919at2"/>
<dbReference type="PANTHER" id="PTHR11469">
    <property type="entry name" value="GLUCOSE-6-PHOSPHATE ISOMERASE"/>
    <property type="match status" value="1"/>
</dbReference>
<dbReference type="InterPro" id="IPR046348">
    <property type="entry name" value="SIS_dom_sf"/>
</dbReference>
<dbReference type="GeneID" id="93727229"/>
<dbReference type="GO" id="GO:0005829">
    <property type="term" value="C:cytosol"/>
    <property type="evidence" value="ECO:0007669"/>
    <property type="project" value="TreeGrafter"/>
</dbReference>
<evidence type="ECO:0000313" key="12">
    <source>
        <dbReference type="Proteomes" id="UP000293854"/>
    </source>
</evidence>
<dbReference type="Pfam" id="PF00342">
    <property type="entry name" value="PGI"/>
    <property type="match status" value="1"/>
</dbReference>
<comment type="pathway">
    <text evidence="1 8 9">Carbohydrate degradation; glycolysis; D-glyceraldehyde 3-phosphate and glycerone phosphate from D-glucose: step 2/4.</text>
</comment>
<reference evidence="10 13" key="2">
    <citation type="submission" date="2021-01" db="EMBL/GenBank/DDBJ databases">
        <title>FDA dAtabase for Regulatory Grade micrObial Sequences (FDA-ARGOS): Supporting development and validation of Infectious Disease Dx tests.</title>
        <authorList>
            <person name="Sproer C."/>
            <person name="Gronow S."/>
            <person name="Severitt S."/>
            <person name="Schroder I."/>
            <person name="Tallon L."/>
            <person name="Sadzewicz L."/>
            <person name="Zhao X."/>
            <person name="Boylan J."/>
            <person name="Ott S."/>
            <person name="Bowen H."/>
            <person name="Vavikolanu K."/>
            <person name="Mehta A."/>
            <person name="Aluvathingal J."/>
            <person name="Nadendla S."/>
            <person name="Lowell S."/>
            <person name="Myers T."/>
            <person name="Yan Y."/>
            <person name="Sichtig H."/>
        </authorList>
    </citation>
    <scope>NUCLEOTIDE SEQUENCE [LARGE SCALE GENOMIC DNA]</scope>
    <source>
        <strain evidence="10 13">FDAARGOS_1148</strain>
    </source>
</reference>
<dbReference type="Proteomes" id="UP000293854">
    <property type="component" value="Unassembled WGS sequence"/>
</dbReference>
<evidence type="ECO:0000256" key="8">
    <source>
        <dbReference type="HAMAP-Rule" id="MF_00473"/>
    </source>
</evidence>
<evidence type="ECO:0000256" key="4">
    <source>
        <dbReference type="ARBA" id="ARBA00022490"/>
    </source>
</evidence>
<evidence type="ECO:0000313" key="10">
    <source>
        <dbReference type="EMBL" id="QQS82851.1"/>
    </source>
</evidence>
<dbReference type="AlphaFoldDB" id="A0A143PA04"/>
<dbReference type="SUPFAM" id="SSF53697">
    <property type="entry name" value="SIS domain"/>
    <property type="match status" value="1"/>
</dbReference>
<keyword evidence="5 8" id="KW-0324">Glycolysis</keyword>
<evidence type="ECO:0000256" key="2">
    <source>
        <dbReference type="ARBA" id="ARBA00006604"/>
    </source>
</evidence>
<evidence type="ECO:0000256" key="6">
    <source>
        <dbReference type="ARBA" id="ARBA00023235"/>
    </source>
</evidence>
<protein>
    <recommendedName>
        <fullName evidence="8">Glucose-6-phosphate isomerase</fullName>
        <shortName evidence="8">GPI</shortName>
        <ecNumber evidence="8">5.3.1.9</ecNumber>
    </recommendedName>
    <alternativeName>
        <fullName evidence="8">Phosphoglucose isomerase</fullName>
        <shortName evidence="8">PGI</shortName>
    </alternativeName>
    <alternativeName>
        <fullName evidence="8">Phosphohexose isomerase</fullName>
        <shortName evidence="8">PHI</shortName>
    </alternativeName>
</protein>
<gene>
    <name evidence="8" type="primary">pgi</name>
    <name evidence="11" type="ORF">EIG99_01635</name>
    <name evidence="10" type="ORF">I6J05_00585</name>
</gene>
<dbReference type="PROSITE" id="PS00174">
    <property type="entry name" value="P_GLUCOSE_ISOMERASE_2"/>
    <property type="match status" value="1"/>
</dbReference>
<dbReference type="GO" id="GO:0048029">
    <property type="term" value="F:monosaccharide binding"/>
    <property type="evidence" value="ECO:0007669"/>
    <property type="project" value="TreeGrafter"/>
</dbReference>
<dbReference type="InterPro" id="IPR001672">
    <property type="entry name" value="G6P_Isomerase"/>
</dbReference>
<dbReference type="CDD" id="cd05016">
    <property type="entry name" value="SIS_PGI_2"/>
    <property type="match status" value="1"/>
</dbReference>